<comment type="caution">
    <text evidence="13">The sequence shown here is derived from an EMBL/GenBank/DDBJ whole genome shotgun (WGS) entry which is preliminary data.</text>
</comment>
<keyword evidence="9" id="KW-0234">DNA repair</keyword>
<dbReference type="SUPFAM" id="SSF51306">
    <property type="entry name" value="LexA/Signal peptidase"/>
    <property type="match status" value="1"/>
</dbReference>
<evidence type="ECO:0000256" key="10">
    <source>
        <dbReference type="ARBA" id="ARBA00023236"/>
    </source>
</evidence>
<dbReference type="Proteomes" id="UP000029628">
    <property type="component" value="Unassembled WGS sequence"/>
</dbReference>
<keyword evidence="7" id="KW-0238">DNA-binding</keyword>
<dbReference type="Pfam" id="PF01381">
    <property type="entry name" value="HTH_3"/>
    <property type="match status" value="1"/>
</dbReference>
<dbReference type="PROSITE" id="PS50943">
    <property type="entry name" value="HTH_CROC1"/>
    <property type="match status" value="1"/>
</dbReference>
<dbReference type="AlphaFoldDB" id="A0A096ALY3"/>
<reference evidence="13 14" key="1">
    <citation type="submission" date="2014-07" db="EMBL/GenBank/DDBJ databases">
        <authorList>
            <person name="McCorrison J."/>
            <person name="Sanka R."/>
            <person name="Torralba M."/>
            <person name="Gillis M."/>
            <person name="Haft D.H."/>
            <person name="Methe B."/>
            <person name="Sutton G."/>
            <person name="Nelson K.E."/>
        </authorList>
    </citation>
    <scope>NUCLEOTIDE SEQUENCE [LARGE SCALE GENOMIC DNA]</scope>
    <source>
        <strain evidence="13 14">DNF00314</strain>
    </source>
</reference>
<evidence type="ECO:0000313" key="13">
    <source>
        <dbReference type="EMBL" id="KGF48108.1"/>
    </source>
</evidence>
<dbReference type="PANTHER" id="PTHR40661">
    <property type="match status" value="1"/>
</dbReference>
<evidence type="ECO:0000256" key="2">
    <source>
        <dbReference type="ARBA" id="ARBA00022670"/>
    </source>
</evidence>
<proteinExistence type="inferred from homology"/>
<evidence type="ECO:0000259" key="12">
    <source>
        <dbReference type="PROSITE" id="PS50943"/>
    </source>
</evidence>
<organism evidence="13 14">
    <name type="scientific">Veillonella montpellierensis DNF00314</name>
    <dbReference type="NCBI Taxonomy" id="1401067"/>
    <lineage>
        <taxon>Bacteria</taxon>
        <taxon>Bacillati</taxon>
        <taxon>Bacillota</taxon>
        <taxon>Negativicutes</taxon>
        <taxon>Veillonellales</taxon>
        <taxon>Veillonellaceae</taxon>
        <taxon>Veillonella</taxon>
    </lineage>
</organism>
<keyword evidence="14" id="KW-1185">Reference proteome</keyword>
<dbReference type="InterPro" id="IPR001387">
    <property type="entry name" value="Cro/C1-type_HTH"/>
</dbReference>
<dbReference type="InterPro" id="IPR006197">
    <property type="entry name" value="Peptidase_S24_LexA"/>
</dbReference>
<evidence type="ECO:0000256" key="6">
    <source>
        <dbReference type="ARBA" id="ARBA00023015"/>
    </source>
</evidence>
<evidence type="ECO:0000256" key="8">
    <source>
        <dbReference type="ARBA" id="ARBA00023163"/>
    </source>
</evidence>
<feature type="domain" description="HTH cro/C1-type" evidence="12">
    <location>
        <begin position="12"/>
        <end position="66"/>
    </location>
</feature>
<dbReference type="GO" id="GO:0004252">
    <property type="term" value="F:serine-type endopeptidase activity"/>
    <property type="evidence" value="ECO:0007669"/>
    <property type="project" value="InterPro"/>
</dbReference>
<dbReference type="InterPro" id="IPR039418">
    <property type="entry name" value="LexA-like"/>
</dbReference>
<dbReference type="Gene3D" id="2.10.109.10">
    <property type="entry name" value="Umud Fragment, subunit A"/>
    <property type="match status" value="1"/>
</dbReference>
<gene>
    <name evidence="13" type="ORF">HMPREF0872_00455</name>
</gene>
<evidence type="ECO:0000256" key="11">
    <source>
        <dbReference type="RuleBase" id="RU003991"/>
    </source>
</evidence>
<evidence type="ECO:0000256" key="4">
    <source>
        <dbReference type="ARBA" id="ARBA00022801"/>
    </source>
</evidence>
<evidence type="ECO:0000256" key="9">
    <source>
        <dbReference type="ARBA" id="ARBA00023204"/>
    </source>
</evidence>
<dbReference type="GO" id="GO:0009432">
    <property type="term" value="P:SOS response"/>
    <property type="evidence" value="ECO:0007669"/>
    <property type="project" value="UniProtKB-KW"/>
</dbReference>
<keyword evidence="6" id="KW-0805">Transcription regulation</keyword>
<keyword evidence="8" id="KW-0804">Transcription</keyword>
<dbReference type="CDD" id="cd00093">
    <property type="entry name" value="HTH_XRE"/>
    <property type="match status" value="1"/>
</dbReference>
<evidence type="ECO:0000256" key="3">
    <source>
        <dbReference type="ARBA" id="ARBA00022763"/>
    </source>
</evidence>
<name>A0A096ALY3_9FIRM</name>
<dbReference type="GO" id="GO:0003677">
    <property type="term" value="F:DNA binding"/>
    <property type="evidence" value="ECO:0007669"/>
    <property type="project" value="UniProtKB-KW"/>
</dbReference>
<sequence length="219" mass="24592">MEVFMSTFGSRLKALRQSKGLTGVELGEILNVSNKTISTWENNTREPNQEMTATIAEYFNVTTDYLLGRNYTTNELKAEINYAIPLSRGVRIPVLGSIVAGIPNTAVTEYDEWIEISHSMAMRGEYFALRIKGDSMEPTLFDNDIVVIRQQPDVEDGEIAAVSIANNEATIKRIYHRSDGIDIVGDNVRAFPRMFYSNHDIATLPIMIIGKAVEVRRDL</sequence>
<dbReference type="Gene3D" id="1.10.260.40">
    <property type="entry name" value="lambda repressor-like DNA-binding domains"/>
    <property type="match status" value="1"/>
</dbReference>
<evidence type="ECO:0000256" key="5">
    <source>
        <dbReference type="ARBA" id="ARBA00022813"/>
    </source>
</evidence>
<dbReference type="InterPro" id="IPR010982">
    <property type="entry name" value="Lambda_DNA-bd_dom_sf"/>
</dbReference>
<dbReference type="SMART" id="SM00530">
    <property type="entry name" value="HTH_XRE"/>
    <property type="match status" value="1"/>
</dbReference>
<dbReference type="GO" id="GO:0006355">
    <property type="term" value="P:regulation of DNA-templated transcription"/>
    <property type="evidence" value="ECO:0007669"/>
    <property type="project" value="InterPro"/>
</dbReference>
<dbReference type="GO" id="GO:0006281">
    <property type="term" value="P:DNA repair"/>
    <property type="evidence" value="ECO:0007669"/>
    <property type="project" value="UniProtKB-KW"/>
</dbReference>
<dbReference type="SUPFAM" id="SSF47413">
    <property type="entry name" value="lambda repressor-like DNA-binding domains"/>
    <property type="match status" value="1"/>
</dbReference>
<dbReference type="PROSITE" id="PS00501">
    <property type="entry name" value="SPASE_I_1"/>
    <property type="match status" value="1"/>
</dbReference>
<evidence type="ECO:0000256" key="7">
    <source>
        <dbReference type="ARBA" id="ARBA00023125"/>
    </source>
</evidence>
<evidence type="ECO:0000256" key="1">
    <source>
        <dbReference type="ARBA" id="ARBA00007484"/>
    </source>
</evidence>
<dbReference type="EMBL" id="JRNT01000005">
    <property type="protein sequence ID" value="KGF48108.1"/>
    <property type="molecule type" value="Genomic_DNA"/>
</dbReference>
<keyword evidence="10" id="KW-0742">SOS response</keyword>
<keyword evidence="3" id="KW-0227">DNA damage</keyword>
<dbReference type="GO" id="GO:0006508">
    <property type="term" value="P:proteolysis"/>
    <property type="evidence" value="ECO:0007669"/>
    <property type="project" value="UniProtKB-KW"/>
</dbReference>
<evidence type="ECO:0000313" key="14">
    <source>
        <dbReference type="Proteomes" id="UP000029628"/>
    </source>
</evidence>
<dbReference type="eggNOG" id="COG1974">
    <property type="taxonomic scope" value="Bacteria"/>
</dbReference>
<dbReference type="InterPro" id="IPR015927">
    <property type="entry name" value="Peptidase_S24_S26A/B/C"/>
</dbReference>
<dbReference type="GO" id="GO:0016020">
    <property type="term" value="C:membrane"/>
    <property type="evidence" value="ECO:0007669"/>
    <property type="project" value="InterPro"/>
</dbReference>
<keyword evidence="5 11" id="KW-0068">Autocatalytic cleavage</keyword>
<dbReference type="CDD" id="cd06529">
    <property type="entry name" value="S24_LexA-like"/>
    <property type="match status" value="1"/>
</dbReference>
<dbReference type="InterPro" id="IPR036286">
    <property type="entry name" value="LexA/Signal_pep-like_sf"/>
</dbReference>
<keyword evidence="2" id="KW-0645">Protease</keyword>
<dbReference type="PANTHER" id="PTHR40661:SF1">
    <property type="entry name" value="HTH CRO_C1-TYPE DOMAIN-CONTAINING PROTEIN"/>
    <property type="match status" value="1"/>
</dbReference>
<dbReference type="PRINTS" id="PR00726">
    <property type="entry name" value="LEXASERPTASE"/>
</dbReference>
<protein>
    <recommendedName>
        <fullName evidence="12">HTH cro/C1-type domain-containing protein</fullName>
    </recommendedName>
</protein>
<comment type="similarity">
    <text evidence="1 11">Belongs to the peptidase S24 family.</text>
</comment>
<keyword evidence="4 11" id="KW-0378">Hydrolase</keyword>
<dbReference type="InterPro" id="IPR019756">
    <property type="entry name" value="Pept_S26A_signal_pept_1_Ser-AS"/>
</dbReference>
<accession>A0A096ALY3</accession>
<dbReference type="Pfam" id="PF00717">
    <property type="entry name" value="Peptidase_S24"/>
    <property type="match status" value="1"/>
</dbReference>